<feature type="chain" id="PRO_5042909037" description="acid phosphatase" evidence="9">
    <location>
        <begin position="16"/>
        <end position="469"/>
    </location>
</feature>
<dbReference type="AlphaFoldDB" id="A0AAN5CEM6"/>
<dbReference type="EMBL" id="BTRK01000002">
    <property type="protein sequence ID" value="GMR38961.1"/>
    <property type="molecule type" value="Genomic_DNA"/>
</dbReference>
<keyword evidence="11" id="KW-1185">Reference proteome</keyword>
<dbReference type="EC" id="3.1.3.2" evidence="3"/>
<evidence type="ECO:0000256" key="7">
    <source>
        <dbReference type="ARBA" id="ARBA00023180"/>
    </source>
</evidence>
<dbReference type="PANTHER" id="PTHR11567">
    <property type="entry name" value="ACID PHOSPHATASE-RELATED"/>
    <property type="match status" value="1"/>
</dbReference>
<gene>
    <name evidence="10" type="ORF">PMAYCL1PPCAC_09156</name>
</gene>
<evidence type="ECO:0000256" key="5">
    <source>
        <dbReference type="ARBA" id="ARBA00022801"/>
    </source>
</evidence>
<dbReference type="InterPro" id="IPR029033">
    <property type="entry name" value="His_PPase_superfam"/>
</dbReference>
<dbReference type="CDD" id="cd07061">
    <property type="entry name" value="HP_HAP_like"/>
    <property type="match status" value="1"/>
</dbReference>
<sequence>MRLLVLVSLALSVSALPRSVRKANWAALPADVKDENLDLLFAHAIWRHGDRAPEHAIPGPDTDKFTEDDWTSGGGGYGELTPEGMMMHFNLGRMLRKRYITETFPKFISAAYNAKEIYIRSTDFNRTLISAYANVQGMFSGAGEPDQNYPTDVPDWPINFVPIPVHTVEESTDFQGRPSIPCARQDQLHELVKQSPDYQAYINDPQVAQTLAYLSEHTGSDVNVDNIYELQDPFFCEKNHIDELEPGVNISDIYSWYYTGDVETMVDWIVDKREQFTDGTGNPGGINGVDVSIEIPKIRAGETLKLFVGNVHGVLNCVENNLTDSCRKFYKKLKYFALSAHDSTLAAFLTILGVKKYVVTEGYPNYSSALLLEVYQDKTTSEKYFKVLYHAGVDDTGKPITSFVRGCDITSSTCPIAVLDDLVAKYAPDTDMATLCATPPNGAPPSSTTVTIKPESKPTGASSTSTTTK</sequence>
<dbReference type="InterPro" id="IPR000560">
    <property type="entry name" value="His_Pase_clade-2"/>
</dbReference>
<feature type="compositionally biased region" description="Polar residues" evidence="8">
    <location>
        <begin position="459"/>
        <end position="469"/>
    </location>
</feature>
<dbReference type="Proteomes" id="UP001328107">
    <property type="component" value="Unassembled WGS sequence"/>
</dbReference>
<organism evidence="10 11">
    <name type="scientific">Pristionchus mayeri</name>
    <dbReference type="NCBI Taxonomy" id="1317129"/>
    <lineage>
        <taxon>Eukaryota</taxon>
        <taxon>Metazoa</taxon>
        <taxon>Ecdysozoa</taxon>
        <taxon>Nematoda</taxon>
        <taxon>Chromadorea</taxon>
        <taxon>Rhabditida</taxon>
        <taxon>Rhabditina</taxon>
        <taxon>Diplogasteromorpha</taxon>
        <taxon>Diplogasteroidea</taxon>
        <taxon>Neodiplogasteridae</taxon>
        <taxon>Pristionchus</taxon>
    </lineage>
</organism>
<evidence type="ECO:0000256" key="9">
    <source>
        <dbReference type="SAM" id="SignalP"/>
    </source>
</evidence>
<keyword evidence="7" id="KW-0325">Glycoprotein</keyword>
<keyword evidence="4 9" id="KW-0732">Signal</keyword>
<keyword evidence="6" id="KW-1015">Disulfide bond</keyword>
<evidence type="ECO:0000256" key="1">
    <source>
        <dbReference type="ARBA" id="ARBA00000032"/>
    </source>
</evidence>
<dbReference type="GO" id="GO:0003993">
    <property type="term" value="F:acid phosphatase activity"/>
    <property type="evidence" value="ECO:0007669"/>
    <property type="project" value="UniProtKB-EC"/>
</dbReference>
<dbReference type="PANTHER" id="PTHR11567:SF211">
    <property type="entry name" value="PROSTATIC ACID PHOSPHATASE"/>
    <property type="match status" value="1"/>
</dbReference>
<reference evidence="11" key="1">
    <citation type="submission" date="2022-10" db="EMBL/GenBank/DDBJ databases">
        <title>Genome assembly of Pristionchus species.</title>
        <authorList>
            <person name="Yoshida K."/>
            <person name="Sommer R.J."/>
        </authorList>
    </citation>
    <scope>NUCLEOTIDE SEQUENCE [LARGE SCALE GENOMIC DNA]</scope>
    <source>
        <strain evidence="11">RS5460</strain>
    </source>
</reference>
<comment type="caution">
    <text evidence="10">The sequence shown here is derived from an EMBL/GenBank/DDBJ whole genome shotgun (WGS) entry which is preliminary data.</text>
</comment>
<feature type="region of interest" description="Disordered" evidence="8">
    <location>
        <begin position="437"/>
        <end position="469"/>
    </location>
</feature>
<evidence type="ECO:0000256" key="3">
    <source>
        <dbReference type="ARBA" id="ARBA00012646"/>
    </source>
</evidence>
<evidence type="ECO:0000256" key="2">
    <source>
        <dbReference type="ARBA" id="ARBA00005375"/>
    </source>
</evidence>
<evidence type="ECO:0000256" key="6">
    <source>
        <dbReference type="ARBA" id="ARBA00023157"/>
    </source>
</evidence>
<dbReference type="Gene3D" id="3.40.50.1240">
    <property type="entry name" value="Phosphoglycerate mutase-like"/>
    <property type="match status" value="1"/>
</dbReference>
<keyword evidence="5" id="KW-0378">Hydrolase</keyword>
<name>A0AAN5CEM6_9BILA</name>
<comment type="catalytic activity">
    <reaction evidence="1">
        <text>a phosphate monoester + H2O = an alcohol + phosphate</text>
        <dbReference type="Rhea" id="RHEA:15017"/>
        <dbReference type="ChEBI" id="CHEBI:15377"/>
        <dbReference type="ChEBI" id="CHEBI:30879"/>
        <dbReference type="ChEBI" id="CHEBI:43474"/>
        <dbReference type="ChEBI" id="CHEBI:67140"/>
        <dbReference type="EC" id="3.1.3.2"/>
    </reaction>
</comment>
<dbReference type="InterPro" id="IPR033379">
    <property type="entry name" value="Acid_Pase_AS"/>
</dbReference>
<feature type="signal peptide" evidence="9">
    <location>
        <begin position="1"/>
        <end position="15"/>
    </location>
</feature>
<accession>A0AAN5CEM6</accession>
<comment type="similarity">
    <text evidence="2">Belongs to the histidine acid phosphatase family.</text>
</comment>
<dbReference type="PROSITE" id="PS00616">
    <property type="entry name" value="HIS_ACID_PHOSPHAT_1"/>
    <property type="match status" value="1"/>
</dbReference>
<evidence type="ECO:0000256" key="4">
    <source>
        <dbReference type="ARBA" id="ARBA00022729"/>
    </source>
</evidence>
<evidence type="ECO:0000313" key="10">
    <source>
        <dbReference type="EMBL" id="GMR38961.1"/>
    </source>
</evidence>
<dbReference type="InterPro" id="IPR050645">
    <property type="entry name" value="Histidine_acid_phosphatase"/>
</dbReference>
<dbReference type="SUPFAM" id="SSF53254">
    <property type="entry name" value="Phosphoglycerate mutase-like"/>
    <property type="match status" value="1"/>
</dbReference>
<feature type="non-terminal residue" evidence="10">
    <location>
        <position position="469"/>
    </location>
</feature>
<protein>
    <recommendedName>
        <fullName evidence="3">acid phosphatase</fullName>
        <ecNumber evidence="3">3.1.3.2</ecNumber>
    </recommendedName>
</protein>
<dbReference type="Pfam" id="PF00328">
    <property type="entry name" value="His_Phos_2"/>
    <property type="match status" value="1"/>
</dbReference>
<evidence type="ECO:0000313" key="11">
    <source>
        <dbReference type="Proteomes" id="UP001328107"/>
    </source>
</evidence>
<proteinExistence type="inferred from homology"/>
<evidence type="ECO:0000256" key="8">
    <source>
        <dbReference type="SAM" id="MobiDB-lite"/>
    </source>
</evidence>